<accession>A0A0S4JRJ1</accession>
<dbReference type="Proteomes" id="UP000051952">
    <property type="component" value="Unassembled WGS sequence"/>
</dbReference>
<evidence type="ECO:0000313" key="3">
    <source>
        <dbReference type="Proteomes" id="UP000051952"/>
    </source>
</evidence>
<protein>
    <submittedName>
        <fullName evidence="2">Uncharacterized protein</fullName>
    </submittedName>
</protein>
<name>A0A0S4JRJ1_BODSA</name>
<dbReference type="EMBL" id="CYKH01002088">
    <property type="protein sequence ID" value="CUG92801.1"/>
    <property type="molecule type" value="Genomic_DNA"/>
</dbReference>
<organism evidence="2 3">
    <name type="scientific">Bodo saltans</name>
    <name type="common">Flagellated protozoan</name>
    <dbReference type="NCBI Taxonomy" id="75058"/>
    <lineage>
        <taxon>Eukaryota</taxon>
        <taxon>Discoba</taxon>
        <taxon>Euglenozoa</taxon>
        <taxon>Kinetoplastea</taxon>
        <taxon>Metakinetoplastina</taxon>
        <taxon>Eubodonida</taxon>
        <taxon>Bodonidae</taxon>
        <taxon>Bodo</taxon>
    </lineage>
</organism>
<feature type="compositionally biased region" description="Polar residues" evidence="1">
    <location>
        <begin position="9"/>
        <end position="19"/>
    </location>
</feature>
<feature type="region of interest" description="Disordered" evidence="1">
    <location>
        <begin position="1"/>
        <end position="107"/>
    </location>
</feature>
<feature type="compositionally biased region" description="Basic and acidic residues" evidence="1">
    <location>
        <begin position="169"/>
        <end position="180"/>
    </location>
</feature>
<evidence type="ECO:0000256" key="1">
    <source>
        <dbReference type="SAM" id="MobiDB-lite"/>
    </source>
</evidence>
<feature type="compositionally biased region" description="Low complexity" evidence="1">
    <location>
        <begin position="71"/>
        <end position="87"/>
    </location>
</feature>
<sequence>MPGRMIRQHSLSSISTSNRLPPAKRVIGNSDGGGDDPFAEEPQPAFDSKHVKASEITLRSAGSSDRWKTFSDSSAASSSHHAPRPSVSEPPASLSRGPHRIRRKVPDTVMMMMISRSNNEEEEPSSYLDRCSCRLPPTSTAAAMKRDDSFSSAASSSSDWLSFPSPCHATHDQSDRNVRK</sequence>
<dbReference type="VEuPathDB" id="TriTrypDB:BSAL_39430"/>
<gene>
    <name evidence="2" type="ORF">BSAL_39430</name>
</gene>
<evidence type="ECO:0000313" key="2">
    <source>
        <dbReference type="EMBL" id="CUG92801.1"/>
    </source>
</evidence>
<dbReference type="AlphaFoldDB" id="A0A0S4JRJ1"/>
<proteinExistence type="predicted"/>
<feature type="compositionally biased region" description="Low complexity" evidence="1">
    <location>
        <begin position="150"/>
        <end position="166"/>
    </location>
</feature>
<feature type="region of interest" description="Disordered" evidence="1">
    <location>
        <begin position="139"/>
        <end position="180"/>
    </location>
</feature>
<keyword evidence="3" id="KW-1185">Reference proteome</keyword>
<reference evidence="3" key="1">
    <citation type="submission" date="2015-09" db="EMBL/GenBank/DDBJ databases">
        <authorList>
            <consortium name="Pathogen Informatics"/>
        </authorList>
    </citation>
    <scope>NUCLEOTIDE SEQUENCE [LARGE SCALE GENOMIC DNA]</scope>
    <source>
        <strain evidence="3">Lake Konstanz</strain>
    </source>
</reference>